<geneLocation type="plasmid" evidence="2 3">
    <name>1</name>
</geneLocation>
<name>A0A0P0C985_9BACT</name>
<feature type="transmembrane region" description="Helical" evidence="1">
    <location>
        <begin position="12"/>
        <end position="29"/>
    </location>
</feature>
<sequence length="182" mass="20495">MKKEYIKQILPLILLFGGLIYALIAYLTANVGLTWRHYLGILFVLATGALYLLQPKYFKKALGATLLLGTFNVLAFTPTITTVNLSIASLGVTFQPFSFIGLLTFMAFNRKRIVEILGIQSPGEPPAGYYYLDEEKFEKLKESYRWKSYEELNTIISSGKFTIEAVEAAKKVLEEKTHPNIA</sequence>
<reference evidence="2 3" key="1">
    <citation type="submission" date="2015-08" db="EMBL/GenBank/DDBJ databases">
        <title>Complete genome sequence of Rufibacter tibetensis strain 1351t, a radiation-resistant bacterium from tibet plateau.</title>
        <authorList>
            <person name="Dai J."/>
        </authorList>
    </citation>
    <scope>NUCLEOTIDE SEQUENCE [LARGE SCALE GENOMIC DNA]</scope>
    <source>
        <strain evidence="2 3">1351</strain>
        <plasmid evidence="2 3">1</plasmid>
    </source>
</reference>
<keyword evidence="2" id="KW-0614">Plasmid</keyword>
<dbReference type="Proteomes" id="UP000061382">
    <property type="component" value="Plasmid 1"/>
</dbReference>
<keyword evidence="1" id="KW-1133">Transmembrane helix</keyword>
<keyword evidence="3" id="KW-1185">Reference proteome</keyword>
<keyword evidence="1" id="KW-0472">Membrane</keyword>
<dbReference type="EMBL" id="CP012644">
    <property type="protein sequence ID" value="ALJ01679.1"/>
    <property type="molecule type" value="Genomic_DNA"/>
</dbReference>
<feature type="transmembrane region" description="Helical" evidence="1">
    <location>
        <begin position="61"/>
        <end position="81"/>
    </location>
</feature>
<protein>
    <submittedName>
        <fullName evidence="2">Uncharacterized protein</fullName>
    </submittedName>
</protein>
<dbReference type="PATRIC" id="fig|512763.3.peg.4781"/>
<dbReference type="OrthoDB" id="9827724at2"/>
<evidence type="ECO:0000313" key="2">
    <source>
        <dbReference type="EMBL" id="ALJ01679.1"/>
    </source>
</evidence>
<feature type="transmembrane region" description="Helical" evidence="1">
    <location>
        <begin position="87"/>
        <end position="108"/>
    </location>
</feature>
<proteinExistence type="predicted"/>
<keyword evidence="1" id="KW-0812">Transmembrane</keyword>
<accession>A0A0P0C985</accession>
<feature type="transmembrane region" description="Helical" evidence="1">
    <location>
        <begin position="35"/>
        <end position="54"/>
    </location>
</feature>
<dbReference type="AlphaFoldDB" id="A0A0P0C985"/>
<gene>
    <name evidence="2" type="ORF">DC20_21740</name>
</gene>
<dbReference type="RefSeq" id="WP_062546145.1">
    <property type="nucleotide sequence ID" value="NZ_CP012644.1"/>
</dbReference>
<organism evidence="2 3">
    <name type="scientific">Rufibacter tibetensis</name>
    <dbReference type="NCBI Taxonomy" id="512763"/>
    <lineage>
        <taxon>Bacteria</taxon>
        <taxon>Pseudomonadati</taxon>
        <taxon>Bacteroidota</taxon>
        <taxon>Cytophagia</taxon>
        <taxon>Cytophagales</taxon>
        <taxon>Hymenobacteraceae</taxon>
        <taxon>Rufibacter</taxon>
    </lineage>
</organism>
<evidence type="ECO:0000256" key="1">
    <source>
        <dbReference type="SAM" id="Phobius"/>
    </source>
</evidence>
<evidence type="ECO:0000313" key="3">
    <source>
        <dbReference type="Proteomes" id="UP000061382"/>
    </source>
</evidence>
<dbReference type="KEGG" id="rti:DC20_21740"/>